<keyword evidence="5" id="KW-0560">Oxidoreductase</keyword>
<name>A0ABV7LIN6_9GAMM</name>
<dbReference type="PANTHER" id="PTHR43350">
    <property type="entry name" value="NAD-DEPENDENT ALCOHOL DEHYDROGENASE"/>
    <property type="match status" value="1"/>
</dbReference>
<dbReference type="CDD" id="cd08255">
    <property type="entry name" value="2-desacetyl-2-hydroxyethyl_bacteriochlorophyllide_like"/>
    <property type="match status" value="1"/>
</dbReference>
<evidence type="ECO:0000256" key="1">
    <source>
        <dbReference type="ARBA" id="ARBA00001947"/>
    </source>
</evidence>
<dbReference type="InterPro" id="IPR011032">
    <property type="entry name" value="GroES-like_sf"/>
</dbReference>
<dbReference type="PANTHER" id="PTHR43350:SF19">
    <property type="entry name" value="D-GULOSIDE 3-DEHYDROGENASE"/>
    <property type="match status" value="1"/>
</dbReference>
<organism evidence="6 7">
    <name type="scientific">Litchfieldella rifensis</name>
    <dbReference type="NCBI Taxonomy" id="762643"/>
    <lineage>
        <taxon>Bacteria</taxon>
        <taxon>Pseudomonadati</taxon>
        <taxon>Pseudomonadota</taxon>
        <taxon>Gammaproteobacteria</taxon>
        <taxon>Oceanospirillales</taxon>
        <taxon>Halomonadaceae</taxon>
        <taxon>Litchfieldella</taxon>
    </lineage>
</organism>
<dbReference type="Gene3D" id="3.90.180.10">
    <property type="entry name" value="Medium-chain alcohol dehydrogenases, catalytic domain"/>
    <property type="match status" value="1"/>
</dbReference>
<accession>A0ABV7LIN6</accession>
<keyword evidence="4" id="KW-0862">Zinc</keyword>
<evidence type="ECO:0000313" key="7">
    <source>
        <dbReference type="Proteomes" id="UP001595579"/>
    </source>
</evidence>
<keyword evidence="3" id="KW-0479">Metal-binding</keyword>
<dbReference type="InterPro" id="IPR036291">
    <property type="entry name" value="NAD(P)-bd_dom_sf"/>
</dbReference>
<evidence type="ECO:0000313" key="6">
    <source>
        <dbReference type="EMBL" id="MFC3282268.1"/>
    </source>
</evidence>
<reference evidence="7" key="1">
    <citation type="journal article" date="2019" name="Int. J. Syst. Evol. Microbiol.">
        <title>The Global Catalogue of Microorganisms (GCM) 10K type strain sequencing project: providing services to taxonomists for standard genome sequencing and annotation.</title>
        <authorList>
            <consortium name="The Broad Institute Genomics Platform"/>
            <consortium name="The Broad Institute Genome Sequencing Center for Infectious Disease"/>
            <person name="Wu L."/>
            <person name="Ma J."/>
        </authorList>
    </citation>
    <scope>NUCLEOTIDE SEQUENCE [LARGE SCALE GENOMIC DNA]</scope>
    <source>
        <strain evidence="7">CECT 7698</strain>
    </source>
</reference>
<dbReference type="Proteomes" id="UP001595579">
    <property type="component" value="Unassembled WGS sequence"/>
</dbReference>
<evidence type="ECO:0000256" key="5">
    <source>
        <dbReference type="ARBA" id="ARBA00023002"/>
    </source>
</evidence>
<sequence>MPPILAKAFWIRSPGHGALCDESLPVPRDDEVLVRTRFSAISRGTESLVFAGRVPTSEYQRMRAPFQEGDFPGPLKYGYANVGIVEAGPVELLSRHVFCLYPHQDRYVVPAHAVLPLPGGVPPQRAVLAANMETAVNGLWDAGPRIGDRIAVVGAGVVGALTAYLCARIPGTRVQLVDIAPRRADLASVLGVAFCLPEQAVGDNDLVVHASGSPAGLRQALALAGREASVLEMSWYGEQEVGLPLGEGFHARRLTLRASQVGTVSPARSARWDRRQRLSLALELLTDARLDALISGESDFHDLPETMPSLVAGDGEVLCHRLRYP</sequence>
<evidence type="ECO:0000256" key="3">
    <source>
        <dbReference type="ARBA" id="ARBA00022723"/>
    </source>
</evidence>
<proteinExistence type="inferred from homology"/>
<dbReference type="RefSeq" id="WP_386770851.1">
    <property type="nucleotide sequence ID" value="NZ_JBHRUG010000002.1"/>
</dbReference>
<protein>
    <submittedName>
        <fullName evidence="6">Zinc-binding alcohol dehydrogenase</fullName>
    </submittedName>
</protein>
<dbReference type="Gene3D" id="3.40.50.720">
    <property type="entry name" value="NAD(P)-binding Rossmann-like Domain"/>
    <property type="match status" value="1"/>
</dbReference>
<dbReference type="EMBL" id="JBHRUG010000002">
    <property type="protein sequence ID" value="MFC3282268.1"/>
    <property type="molecule type" value="Genomic_DNA"/>
</dbReference>
<dbReference type="SUPFAM" id="SSF51735">
    <property type="entry name" value="NAD(P)-binding Rossmann-fold domains"/>
    <property type="match status" value="1"/>
</dbReference>
<evidence type="ECO:0000256" key="2">
    <source>
        <dbReference type="ARBA" id="ARBA00008072"/>
    </source>
</evidence>
<comment type="caution">
    <text evidence="6">The sequence shown here is derived from an EMBL/GenBank/DDBJ whole genome shotgun (WGS) entry which is preliminary data.</text>
</comment>
<keyword evidence="7" id="KW-1185">Reference proteome</keyword>
<evidence type="ECO:0000256" key="4">
    <source>
        <dbReference type="ARBA" id="ARBA00022833"/>
    </source>
</evidence>
<comment type="cofactor">
    <cofactor evidence="1">
        <name>Zn(2+)</name>
        <dbReference type="ChEBI" id="CHEBI:29105"/>
    </cofactor>
</comment>
<gene>
    <name evidence="6" type="ORF">ACFOEV_01420</name>
</gene>
<dbReference type="SUPFAM" id="SSF50129">
    <property type="entry name" value="GroES-like"/>
    <property type="match status" value="1"/>
</dbReference>
<comment type="similarity">
    <text evidence="2">Belongs to the zinc-containing alcohol dehydrogenase family.</text>
</comment>